<dbReference type="CDD" id="cd06558">
    <property type="entry name" value="crotonase-like"/>
    <property type="match status" value="1"/>
</dbReference>
<dbReference type="SUPFAM" id="SSF52096">
    <property type="entry name" value="ClpP/crotonase"/>
    <property type="match status" value="1"/>
</dbReference>
<sequence length="256" mass="27242">MTIETSVGEPIATIRLNRPEALNALSFALLKDLSDALDEVAASKARALVITGAGEKAFSAGADIRELMNRDLVAEREGALFGQATFAKLDRLRIPSIAVLHGYAFGAGLELAMACTFRIATAKAKVGLPEIKLGLIPGYGGTQRLPRLVGQARALDIVMSGRTIGAEEAERIGLVNAIVEGDDPKALGAQFAERYTGFSLCASAFARDAVRRAFDVDLSEGLRIEADLSTLAYRTSDAVEGMQAFVDKRPPNFKDA</sequence>
<dbReference type="PANTHER" id="PTHR11941">
    <property type="entry name" value="ENOYL-COA HYDRATASE-RELATED"/>
    <property type="match status" value="1"/>
</dbReference>
<dbReference type="InterPro" id="IPR029045">
    <property type="entry name" value="ClpP/crotonase-like_dom_sf"/>
</dbReference>
<evidence type="ECO:0000313" key="4">
    <source>
        <dbReference type="Proteomes" id="UP001055111"/>
    </source>
</evidence>
<comment type="caution">
    <text evidence="3">The sequence shown here is derived from an EMBL/GenBank/DDBJ whole genome shotgun (WGS) entry which is preliminary data.</text>
</comment>
<dbReference type="GO" id="GO:0016836">
    <property type="term" value="F:hydro-lyase activity"/>
    <property type="evidence" value="ECO:0007669"/>
    <property type="project" value="UniProtKB-ARBA"/>
</dbReference>
<keyword evidence="2" id="KW-0456">Lyase</keyword>
<dbReference type="RefSeq" id="WP_238213704.1">
    <property type="nucleotide sequence ID" value="NZ_BPUS01000008.1"/>
</dbReference>
<dbReference type="Proteomes" id="UP001055111">
    <property type="component" value="Unassembled WGS sequence"/>
</dbReference>
<dbReference type="FunFam" id="1.10.12.10:FF:000001">
    <property type="entry name" value="Probable enoyl-CoA hydratase, mitochondrial"/>
    <property type="match status" value="1"/>
</dbReference>
<reference evidence="3" key="1">
    <citation type="submission" date="2022-09" db="EMBL/GenBank/DDBJ databases">
        <title>Isolation and characterization of 3-chlorobenzoate degrading bacteria from soils in Shizuoka.</title>
        <authorList>
            <person name="Ifat A."/>
            <person name="Ogawa N."/>
            <person name="Kimbara K."/>
            <person name="Moriuchi R."/>
            <person name="Dohra H."/>
            <person name="Shintani M."/>
        </authorList>
    </citation>
    <scope>NUCLEOTIDE SEQUENCE</scope>
    <source>
        <strain evidence="3">19CS4-2</strain>
    </source>
</reference>
<evidence type="ECO:0000256" key="2">
    <source>
        <dbReference type="ARBA" id="ARBA00023239"/>
    </source>
</evidence>
<dbReference type="Gene3D" id="3.90.226.10">
    <property type="entry name" value="2-enoyl-CoA Hydratase, Chain A, domain 1"/>
    <property type="match status" value="1"/>
</dbReference>
<dbReference type="Gene3D" id="1.10.12.10">
    <property type="entry name" value="Lyase 2-enoyl-coa Hydratase, Chain A, domain 2"/>
    <property type="match status" value="1"/>
</dbReference>
<dbReference type="PANTHER" id="PTHR11941:SF54">
    <property type="entry name" value="ENOYL-COA HYDRATASE, MITOCHONDRIAL"/>
    <property type="match status" value="1"/>
</dbReference>
<accession>A0AA37MI20</accession>
<evidence type="ECO:0000313" key="3">
    <source>
        <dbReference type="EMBL" id="GJH27043.1"/>
    </source>
</evidence>
<proteinExistence type="inferred from homology"/>
<gene>
    <name evidence="3" type="ORF">CBA19CS42_21025</name>
</gene>
<protein>
    <submittedName>
        <fullName evidence="3">Enoyl-CoA hydratase/isomerase family protein</fullName>
    </submittedName>
</protein>
<dbReference type="Pfam" id="PF00378">
    <property type="entry name" value="ECH_1"/>
    <property type="match status" value="1"/>
</dbReference>
<evidence type="ECO:0000256" key="1">
    <source>
        <dbReference type="ARBA" id="ARBA00005254"/>
    </source>
</evidence>
<comment type="similarity">
    <text evidence="1">Belongs to the enoyl-CoA hydratase/isomerase family.</text>
</comment>
<dbReference type="EMBL" id="BPUS01000008">
    <property type="protein sequence ID" value="GJH27043.1"/>
    <property type="molecule type" value="Genomic_DNA"/>
</dbReference>
<dbReference type="AlphaFoldDB" id="A0AA37MI20"/>
<dbReference type="InterPro" id="IPR001753">
    <property type="entry name" value="Enoyl-CoA_hydra/iso"/>
</dbReference>
<name>A0AA37MI20_9BURK</name>
<organism evidence="3 4">
    <name type="scientific">Caballeronia novacaledonica</name>
    <dbReference type="NCBI Taxonomy" id="1544861"/>
    <lineage>
        <taxon>Bacteria</taxon>
        <taxon>Pseudomonadati</taxon>
        <taxon>Pseudomonadota</taxon>
        <taxon>Betaproteobacteria</taxon>
        <taxon>Burkholderiales</taxon>
        <taxon>Burkholderiaceae</taxon>
        <taxon>Caballeronia</taxon>
    </lineage>
</organism>
<dbReference type="GO" id="GO:0006635">
    <property type="term" value="P:fatty acid beta-oxidation"/>
    <property type="evidence" value="ECO:0007669"/>
    <property type="project" value="TreeGrafter"/>
</dbReference>
<dbReference type="FunFam" id="3.90.226.10:FF:000009">
    <property type="entry name" value="Carnitinyl-CoA dehydratase"/>
    <property type="match status" value="1"/>
</dbReference>
<dbReference type="InterPro" id="IPR014748">
    <property type="entry name" value="Enoyl-CoA_hydra_C"/>
</dbReference>